<protein>
    <submittedName>
        <fullName evidence="2">Helix-turn-helix domain-containing protein</fullName>
    </submittedName>
</protein>
<name>A0A7X3G631_9BURK</name>
<dbReference type="PROSITE" id="PS50943">
    <property type="entry name" value="HTH_CROC1"/>
    <property type="match status" value="1"/>
</dbReference>
<dbReference type="RefSeq" id="WP_160410818.1">
    <property type="nucleotide sequence ID" value="NZ_WSES01000013.1"/>
</dbReference>
<dbReference type="AlphaFoldDB" id="A0A7X3G631"/>
<dbReference type="CDD" id="cd00093">
    <property type="entry name" value="HTH_XRE"/>
    <property type="match status" value="1"/>
</dbReference>
<dbReference type="Proteomes" id="UP000443353">
    <property type="component" value="Unassembled WGS sequence"/>
</dbReference>
<dbReference type="Gene3D" id="1.10.260.40">
    <property type="entry name" value="lambda repressor-like DNA-binding domains"/>
    <property type="match status" value="1"/>
</dbReference>
<dbReference type="EMBL" id="WSES01000013">
    <property type="protein sequence ID" value="MVW64335.1"/>
    <property type="molecule type" value="Genomic_DNA"/>
</dbReference>
<evidence type="ECO:0000259" key="1">
    <source>
        <dbReference type="PROSITE" id="PS50943"/>
    </source>
</evidence>
<sequence>MTKGKEPQTLFGRRLRKVRQSRGMAQDRLGVAIGIDEAAASARVSRYETGTHEPPYNTALLIAKTLGVQVAYFYADDDDLAELILIWDGLTLTERHRLLAMAQRKKPQTSA</sequence>
<accession>A0A7X3G631</accession>
<dbReference type="GO" id="GO:0003677">
    <property type="term" value="F:DNA binding"/>
    <property type="evidence" value="ECO:0007669"/>
    <property type="project" value="InterPro"/>
</dbReference>
<dbReference type="SUPFAM" id="SSF47413">
    <property type="entry name" value="lambda repressor-like DNA-binding domains"/>
    <property type="match status" value="1"/>
</dbReference>
<organism evidence="2 3">
    <name type="scientific">Massilia cellulosiltytica</name>
    <dbReference type="NCBI Taxonomy" id="2683234"/>
    <lineage>
        <taxon>Bacteria</taxon>
        <taxon>Pseudomonadati</taxon>
        <taxon>Pseudomonadota</taxon>
        <taxon>Betaproteobacteria</taxon>
        <taxon>Burkholderiales</taxon>
        <taxon>Oxalobacteraceae</taxon>
        <taxon>Telluria group</taxon>
        <taxon>Massilia</taxon>
    </lineage>
</organism>
<reference evidence="2 3" key="1">
    <citation type="submission" date="2019-12" db="EMBL/GenBank/DDBJ databases">
        <authorList>
            <person name="Li C."/>
            <person name="Zhao J."/>
        </authorList>
    </citation>
    <scope>NUCLEOTIDE SEQUENCE [LARGE SCALE GENOMIC DNA]</scope>
    <source>
        <strain evidence="2 3">NEAU-DD11</strain>
    </source>
</reference>
<keyword evidence="3" id="KW-1185">Reference proteome</keyword>
<evidence type="ECO:0000313" key="2">
    <source>
        <dbReference type="EMBL" id="MVW64335.1"/>
    </source>
</evidence>
<feature type="domain" description="HTH cro/C1-type" evidence="1">
    <location>
        <begin position="15"/>
        <end position="73"/>
    </location>
</feature>
<dbReference type="InterPro" id="IPR001387">
    <property type="entry name" value="Cro/C1-type_HTH"/>
</dbReference>
<dbReference type="Pfam" id="PF13560">
    <property type="entry name" value="HTH_31"/>
    <property type="match status" value="1"/>
</dbReference>
<dbReference type="InterPro" id="IPR010982">
    <property type="entry name" value="Lambda_DNA-bd_dom_sf"/>
</dbReference>
<gene>
    <name evidence="2" type="ORF">GPY61_30865</name>
</gene>
<proteinExistence type="predicted"/>
<dbReference type="SMART" id="SM00530">
    <property type="entry name" value="HTH_XRE"/>
    <property type="match status" value="1"/>
</dbReference>
<comment type="caution">
    <text evidence="2">The sequence shown here is derived from an EMBL/GenBank/DDBJ whole genome shotgun (WGS) entry which is preliminary data.</text>
</comment>
<evidence type="ECO:0000313" key="3">
    <source>
        <dbReference type="Proteomes" id="UP000443353"/>
    </source>
</evidence>